<dbReference type="EMBL" id="KZ819372">
    <property type="protein sequence ID" value="PWN43228.1"/>
    <property type="molecule type" value="Genomic_DNA"/>
</dbReference>
<dbReference type="InterPro" id="IPR015422">
    <property type="entry name" value="PyrdxlP-dep_Trfase_small"/>
</dbReference>
<evidence type="ECO:0000256" key="1">
    <source>
        <dbReference type="ARBA" id="ARBA00001933"/>
    </source>
</evidence>
<dbReference type="GO" id="GO:0016846">
    <property type="term" value="F:carbon-sulfur lyase activity"/>
    <property type="evidence" value="ECO:0007669"/>
    <property type="project" value="TreeGrafter"/>
</dbReference>
<evidence type="ECO:0000256" key="5">
    <source>
        <dbReference type="SAM" id="MobiDB-lite"/>
    </source>
</evidence>
<dbReference type="PANTHER" id="PTHR11808">
    <property type="entry name" value="TRANS-SULFURATION ENZYME FAMILY MEMBER"/>
    <property type="match status" value="1"/>
</dbReference>
<reference evidence="6 7" key="1">
    <citation type="journal article" date="2018" name="Mol. Biol. Evol.">
        <title>Broad Genomic Sampling Reveals a Smut Pathogenic Ancestry of the Fungal Clade Ustilaginomycotina.</title>
        <authorList>
            <person name="Kijpornyongpan T."/>
            <person name="Mondo S.J."/>
            <person name="Barry K."/>
            <person name="Sandor L."/>
            <person name="Lee J."/>
            <person name="Lipzen A."/>
            <person name="Pangilinan J."/>
            <person name="LaButti K."/>
            <person name="Hainaut M."/>
            <person name="Henrissat B."/>
            <person name="Grigoriev I.V."/>
            <person name="Spatafora J.W."/>
            <person name="Aime M.C."/>
        </authorList>
    </citation>
    <scope>NUCLEOTIDE SEQUENCE [LARGE SCALE GENOMIC DNA]</scope>
    <source>
        <strain evidence="6 7">MCA 4658</strain>
    </source>
</reference>
<protein>
    <submittedName>
        <fullName evidence="6">Cystathionine gamma-synthase</fullName>
    </submittedName>
</protein>
<dbReference type="GO" id="GO:0019346">
    <property type="term" value="P:transsulfuration"/>
    <property type="evidence" value="ECO:0007669"/>
    <property type="project" value="InterPro"/>
</dbReference>
<dbReference type="Pfam" id="PF01053">
    <property type="entry name" value="Cys_Met_Meta_PP"/>
    <property type="match status" value="2"/>
</dbReference>
<dbReference type="GO" id="GO:0005737">
    <property type="term" value="C:cytoplasm"/>
    <property type="evidence" value="ECO:0007669"/>
    <property type="project" value="TreeGrafter"/>
</dbReference>
<dbReference type="Gene3D" id="3.40.640.10">
    <property type="entry name" value="Type I PLP-dependent aspartate aminotransferase-like (Major domain)"/>
    <property type="match status" value="1"/>
</dbReference>
<dbReference type="GeneID" id="37035600"/>
<dbReference type="Gene3D" id="3.90.1150.10">
    <property type="entry name" value="Aspartate Aminotransferase, domain 1"/>
    <property type="match status" value="1"/>
</dbReference>
<keyword evidence="7" id="KW-1185">Reference proteome</keyword>
<dbReference type="GO" id="GO:0030170">
    <property type="term" value="F:pyridoxal phosphate binding"/>
    <property type="evidence" value="ECO:0007669"/>
    <property type="project" value="InterPro"/>
</dbReference>
<name>A0A316W2B4_9BASI</name>
<sequence>MPLPNARLSTLSLHTDDLPHSTHPNHSVAPPLTSSSTYRTPHPQSALANAEQDFEEGKADLQDPPLHIYSRYTDETRTRVEKVLSAITNGNALTYASGLSAAYASVLHYAPRVIARRGGYFGVHVSTEVYLRSHDVKIIDLDDVYPQAERSKDEKRPWSGGLLVWVESPLNPTGESRDLKHYADKTHAAGGHMIVDSTFGPPGLQDPFKQGADMVLHSATKYLGGHSDVLAGVLSVKSKQEWLALWHDRTYVGVPPGSLESWLLLRSLRTLKVRVAQQSSTATELVRYLTTLVSPSHNASHVILSSSAEAAQTSEGLQADKEIRESGIVRRVWHGSLQPRQDKDELGRKVEGGQNFDPKEQMSGGWNPCFSIRLSEEKYARYLPHATQYFIPATSLGGVESLMEWRKAAESTEEPGLVRISVGLEDINDLIEDVRDSLLALSRGERLGDAKKEARADVGELSMAVRDP</sequence>
<dbReference type="InParanoid" id="A0A316W2B4"/>
<dbReference type="Proteomes" id="UP000245783">
    <property type="component" value="Unassembled WGS sequence"/>
</dbReference>
<gene>
    <name evidence="6" type="ORF">IE81DRAFT_322727</name>
</gene>
<dbReference type="InterPro" id="IPR054542">
    <property type="entry name" value="Cys_met_metab_PP"/>
</dbReference>
<dbReference type="InterPro" id="IPR015424">
    <property type="entry name" value="PyrdxlP-dep_Trfase"/>
</dbReference>
<feature type="region of interest" description="Disordered" evidence="5">
    <location>
        <begin position="342"/>
        <end position="362"/>
    </location>
</feature>
<feature type="region of interest" description="Disordered" evidence="5">
    <location>
        <begin position="1"/>
        <end position="60"/>
    </location>
</feature>
<evidence type="ECO:0000313" key="7">
    <source>
        <dbReference type="Proteomes" id="UP000245783"/>
    </source>
</evidence>
<dbReference type="FunCoup" id="A0A316W2B4">
    <property type="interactions" value="259"/>
</dbReference>
<comment type="cofactor">
    <cofactor evidence="1 4">
        <name>pyridoxal 5'-phosphate</name>
        <dbReference type="ChEBI" id="CHEBI:597326"/>
    </cofactor>
</comment>
<feature type="compositionally biased region" description="Polar residues" evidence="5">
    <location>
        <begin position="32"/>
        <end position="47"/>
    </location>
</feature>
<proteinExistence type="inferred from homology"/>
<comment type="similarity">
    <text evidence="4">Belongs to the trans-sulfuration enzymes family.</text>
</comment>
<evidence type="ECO:0000313" key="6">
    <source>
        <dbReference type="EMBL" id="PWN43228.1"/>
    </source>
</evidence>
<dbReference type="STRING" id="1522189.A0A316W2B4"/>
<organism evidence="6 7">
    <name type="scientific">Ceraceosorus guamensis</name>
    <dbReference type="NCBI Taxonomy" id="1522189"/>
    <lineage>
        <taxon>Eukaryota</taxon>
        <taxon>Fungi</taxon>
        <taxon>Dikarya</taxon>
        <taxon>Basidiomycota</taxon>
        <taxon>Ustilaginomycotina</taxon>
        <taxon>Exobasidiomycetes</taxon>
        <taxon>Ceraceosorales</taxon>
        <taxon>Ceraceosoraceae</taxon>
        <taxon>Ceraceosorus</taxon>
    </lineage>
</organism>
<dbReference type="PROSITE" id="PS00868">
    <property type="entry name" value="CYS_MET_METAB_PP"/>
    <property type="match status" value="1"/>
</dbReference>
<feature type="compositionally biased region" description="Basic and acidic residues" evidence="5">
    <location>
        <begin position="342"/>
        <end position="351"/>
    </location>
</feature>
<feature type="modified residue" description="N6-(pyridoxal phosphate)lysine" evidence="3">
    <location>
        <position position="221"/>
    </location>
</feature>
<dbReference type="InterPro" id="IPR000277">
    <property type="entry name" value="Cys/Met-Metab_PyrdxlP-dep_enz"/>
</dbReference>
<evidence type="ECO:0000256" key="3">
    <source>
        <dbReference type="PIRSR" id="PIRSR001434-2"/>
    </source>
</evidence>
<dbReference type="PIRSF" id="PIRSF001434">
    <property type="entry name" value="CGS"/>
    <property type="match status" value="1"/>
</dbReference>
<dbReference type="InterPro" id="IPR015421">
    <property type="entry name" value="PyrdxlP-dep_Trfase_major"/>
</dbReference>
<dbReference type="SUPFAM" id="SSF53383">
    <property type="entry name" value="PLP-dependent transferases"/>
    <property type="match status" value="1"/>
</dbReference>
<evidence type="ECO:0000256" key="4">
    <source>
        <dbReference type="RuleBase" id="RU362118"/>
    </source>
</evidence>
<keyword evidence="2 3" id="KW-0663">Pyridoxal phosphate</keyword>
<dbReference type="RefSeq" id="XP_025370388.1">
    <property type="nucleotide sequence ID" value="XM_025513730.1"/>
</dbReference>
<dbReference type="PANTHER" id="PTHR11808:SF35">
    <property type="entry name" value="CYSTATHIONINE GAMMA-SYNTHASE (AFU_ORTHOLOGUE AFUA_7G01590)"/>
    <property type="match status" value="1"/>
</dbReference>
<dbReference type="AlphaFoldDB" id="A0A316W2B4"/>
<dbReference type="OrthoDB" id="3512640at2759"/>
<evidence type="ECO:0000256" key="2">
    <source>
        <dbReference type="ARBA" id="ARBA00022898"/>
    </source>
</evidence>
<accession>A0A316W2B4</accession>